<evidence type="ECO:0000259" key="2">
    <source>
        <dbReference type="Pfam" id="PF04601"/>
    </source>
</evidence>
<feature type="compositionally biased region" description="Acidic residues" evidence="1">
    <location>
        <begin position="210"/>
        <end position="219"/>
    </location>
</feature>
<evidence type="ECO:0000313" key="5">
    <source>
        <dbReference type="Proteomes" id="UP000026961"/>
    </source>
</evidence>
<dbReference type="Gene3D" id="2.80.10.50">
    <property type="match status" value="1"/>
</dbReference>
<dbReference type="InterPro" id="IPR007679">
    <property type="entry name" value="DUF569"/>
</dbReference>
<organism evidence="4">
    <name type="scientific">Oryza glumipatula</name>
    <dbReference type="NCBI Taxonomy" id="40148"/>
    <lineage>
        <taxon>Eukaryota</taxon>
        <taxon>Viridiplantae</taxon>
        <taxon>Streptophyta</taxon>
        <taxon>Embryophyta</taxon>
        <taxon>Tracheophyta</taxon>
        <taxon>Spermatophyta</taxon>
        <taxon>Magnoliopsida</taxon>
        <taxon>Liliopsida</taxon>
        <taxon>Poales</taxon>
        <taxon>Poaceae</taxon>
        <taxon>BOP clade</taxon>
        <taxon>Oryzoideae</taxon>
        <taxon>Oryzeae</taxon>
        <taxon>Oryzinae</taxon>
        <taxon>Oryza</taxon>
    </lineage>
</organism>
<dbReference type="STRING" id="40148.A0A0E0A1D4"/>
<sequence length="334" mass="36626">MEVFENARSVRLRSHLGTYLCAADVGDGGGEAVTHGYRRNCRGTVWAVETSGDDYVRLQGHRGLYLCATELPAALDGGCRGSAACCWVIQAGSPPSPNDGAFLWTPRREGEHLTLTGLYGRLLRARFGLTPRENAVTVDRDAAPEESSWVVEVVPESEAPLPPPPPPRCRALSCDARLEAATSEPDTASTTAFVRFYSTKELKVVKPPPPEEEEEEEPPSEAAPGALVARTIFYNTARDDGGVDDFDQGTWRYFTFKEQSLAALRRRLEEEARREDFVVCRRRCAAPPPGLFPVVLDLPPGNRDMEFVLVLHSSRVASALQFPFGNGHTARISV</sequence>
<dbReference type="InterPro" id="IPR008999">
    <property type="entry name" value="Actin-crosslinking"/>
</dbReference>
<evidence type="ECO:0000313" key="4">
    <source>
        <dbReference type="EnsemblPlants" id="OGLUM05G23350.1"/>
    </source>
</evidence>
<dbReference type="AlphaFoldDB" id="A0A0E0A1D4"/>
<dbReference type="PANTHER" id="PTHR31205">
    <property type="entry name" value="ACTIN CROSS-LINKING PROTEIN (DUF569)"/>
    <property type="match status" value="1"/>
</dbReference>
<protein>
    <submittedName>
        <fullName evidence="4">Uncharacterized protein</fullName>
    </submittedName>
</protein>
<proteinExistence type="predicted"/>
<reference evidence="4" key="1">
    <citation type="submission" date="2015-04" db="UniProtKB">
        <authorList>
            <consortium name="EnsemblPlants"/>
        </authorList>
    </citation>
    <scope>IDENTIFICATION</scope>
</reference>
<reference evidence="4" key="2">
    <citation type="submission" date="2018-05" db="EMBL/GenBank/DDBJ databases">
        <title>OgluRS3 (Oryza glumaepatula Reference Sequence Version 3).</title>
        <authorList>
            <person name="Zhang J."/>
            <person name="Kudrna D."/>
            <person name="Lee S."/>
            <person name="Talag J."/>
            <person name="Welchert J."/>
            <person name="Wing R.A."/>
        </authorList>
    </citation>
    <scope>NUCLEOTIDE SEQUENCE [LARGE SCALE GENOMIC DNA]</scope>
</reference>
<dbReference type="SUPFAM" id="SSF50405">
    <property type="entry name" value="Actin-crosslinking proteins"/>
    <property type="match status" value="1"/>
</dbReference>
<name>A0A0E0A1D4_9ORYZ</name>
<dbReference type="HOGENOM" id="CLU_057637_0_0_1"/>
<dbReference type="Pfam" id="PF04601">
    <property type="entry name" value="DUF569"/>
    <property type="match status" value="1"/>
</dbReference>
<evidence type="ECO:0000259" key="3">
    <source>
        <dbReference type="Pfam" id="PF22932"/>
    </source>
</evidence>
<feature type="domain" description="DUF569" evidence="2">
    <location>
        <begin position="1"/>
        <end position="150"/>
    </location>
</feature>
<dbReference type="Proteomes" id="UP000026961">
    <property type="component" value="Chromosome 5"/>
</dbReference>
<feature type="domain" description="DUF569" evidence="3">
    <location>
        <begin position="229"/>
        <end position="309"/>
    </location>
</feature>
<dbReference type="Gramene" id="OGLUM05G23350.1">
    <property type="protein sequence ID" value="OGLUM05G23350.1"/>
    <property type="gene ID" value="OGLUM05G23350"/>
</dbReference>
<accession>A0A0E0A1D4</accession>
<evidence type="ECO:0000256" key="1">
    <source>
        <dbReference type="SAM" id="MobiDB-lite"/>
    </source>
</evidence>
<feature type="region of interest" description="Disordered" evidence="1">
    <location>
        <begin position="204"/>
        <end position="223"/>
    </location>
</feature>
<dbReference type="InterPro" id="IPR054726">
    <property type="entry name" value="Ubiq_DUF569-assoc"/>
</dbReference>
<keyword evidence="5" id="KW-1185">Reference proteome</keyword>
<dbReference type="Pfam" id="PF22932">
    <property type="entry name" value="Ubiq_DUF_assoc"/>
    <property type="match status" value="1"/>
</dbReference>
<dbReference type="eggNOG" id="ENOG502QS6K">
    <property type="taxonomic scope" value="Eukaryota"/>
</dbReference>
<dbReference type="EnsemblPlants" id="OGLUM05G23350.1">
    <property type="protein sequence ID" value="OGLUM05G23350.1"/>
    <property type="gene ID" value="OGLUM05G23350"/>
</dbReference>
<dbReference type="PANTHER" id="PTHR31205:SF7">
    <property type="entry name" value="DUF569 DOMAIN-CONTAINING PROTEIN"/>
    <property type="match status" value="1"/>
</dbReference>